<dbReference type="Gene3D" id="3.40.190.10">
    <property type="entry name" value="Periplasmic binding protein-like II"/>
    <property type="match status" value="2"/>
</dbReference>
<keyword evidence="3" id="KW-1185">Reference proteome</keyword>
<dbReference type="AlphaFoldDB" id="A0A2V5JYS5"/>
<comment type="caution">
    <text evidence="2">The sequence shown here is derived from an EMBL/GenBank/DDBJ whole genome shotgun (WGS) entry which is preliminary data.</text>
</comment>
<dbReference type="EMBL" id="QJVJ01000010">
    <property type="protein sequence ID" value="PYI52039.1"/>
    <property type="molecule type" value="Genomic_DNA"/>
</dbReference>
<organism evidence="2 3">
    <name type="scientific">Paenibacillus flagellatus</name>
    <dbReference type="NCBI Taxonomy" id="2211139"/>
    <lineage>
        <taxon>Bacteria</taxon>
        <taxon>Bacillati</taxon>
        <taxon>Bacillota</taxon>
        <taxon>Bacilli</taxon>
        <taxon>Bacillales</taxon>
        <taxon>Paenibacillaceae</taxon>
        <taxon>Paenibacillus</taxon>
    </lineage>
</organism>
<dbReference type="Pfam" id="PF01547">
    <property type="entry name" value="SBP_bac_1"/>
    <property type="match status" value="1"/>
</dbReference>
<evidence type="ECO:0000313" key="2">
    <source>
        <dbReference type="EMBL" id="PYI52039.1"/>
    </source>
</evidence>
<reference evidence="2 3" key="1">
    <citation type="submission" date="2018-05" db="EMBL/GenBank/DDBJ databases">
        <title>Paenibacillus flagellatus sp. nov., isolated from selenium mineral soil.</title>
        <authorList>
            <person name="Dai X."/>
        </authorList>
    </citation>
    <scope>NUCLEOTIDE SEQUENCE [LARGE SCALE GENOMIC DNA]</scope>
    <source>
        <strain evidence="2 3">DXL2</strain>
    </source>
</reference>
<feature type="region of interest" description="Disordered" evidence="1">
    <location>
        <begin position="44"/>
        <end position="70"/>
    </location>
</feature>
<dbReference type="InterPro" id="IPR006059">
    <property type="entry name" value="SBP"/>
</dbReference>
<protein>
    <submittedName>
        <fullName evidence="2">ABC transporter substrate-binding protein</fullName>
    </submittedName>
</protein>
<proteinExistence type="predicted"/>
<accession>A0A2V5JYS5</accession>
<feature type="compositionally biased region" description="Polar residues" evidence="1">
    <location>
        <begin position="49"/>
        <end position="62"/>
    </location>
</feature>
<gene>
    <name evidence="2" type="ORF">DLM86_21365</name>
</gene>
<dbReference type="Proteomes" id="UP000247476">
    <property type="component" value="Unassembled WGS sequence"/>
</dbReference>
<evidence type="ECO:0000256" key="1">
    <source>
        <dbReference type="SAM" id="MobiDB-lite"/>
    </source>
</evidence>
<name>A0A2V5JYS5_9BACL</name>
<evidence type="ECO:0000313" key="3">
    <source>
        <dbReference type="Proteomes" id="UP000247476"/>
    </source>
</evidence>
<dbReference type="SUPFAM" id="SSF53850">
    <property type="entry name" value="Periplasmic binding protein-like II"/>
    <property type="match status" value="1"/>
</dbReference>
<sequence length="536" mass="59120">MNLARQFQYMQHSTERGFHAMNHWKKGTAVLTVAALTAALTAGCGGKGSSNSEETPGASATGTPVKPAAPVPLNVTLTGTGLPPPDADVIKQTLDKKLGIDLTLAPLQTLDDYTKQVRLRISAGNYPDLFQVSYAEMKEYADKGLLLDLTPYYGKELKPAADFVTSLSGELLKKASYNGKMYAIPRNGDAPFDAYWIRKDWLDKLGLKAPTTLDELLAVAKAFTENDPDGNGKKDTYGILGGEFATFASVLGAYGVSNPFAGAFYKQGDKLVNAFYDPNMPLALGAIKTLIDANVVDPEIMTNKSNEIQQKAFQGKGGIVNYPWTGFAKDEFIAQIKTVNPKAEWMTFDAPKGPAGQFDGAFDYDRPGRLLAIPKTLEKDKEKLQKVFDLINYVSSKEGNELVMYGIEGKHYTKQDGKYTLTDLMTKEGGYFSLYQFTGRPNESYLANKFPNQKEVSAYAANAKRIRLLDSSVIPPDGFNKADADRYAKEEMVKFVYGKRPLSEYPAFLKTLEETFKYKLYTDSAEKQLKEQGLLK</sequence>
<dbReference type="InterPro" id="IPR050490">
    <property type="entry name" value="Bact_solute-bd_prot1"/>
</dbReference>
<dbReference type="PANTHER" id="PTHR43649">
    <property type="entry name" value="ARABINOSE-BINDING PROTEIN-RELATED"/>
    <property type="match status" value="1"/>
</dbReference>